<dbReference type="Proteomes" id="UP001142055">
    <property type="component" value="Chromosome 3"/>
</dbReference>
<evidence type="ECO:0000313" key="2">
    <source>
        <dbReference type="EMBL" id="KAJ6216342.1"/>
    </source>
</evidence>
<dbReference type="EMBL" id="JAPWDV010000003">
    <property type="protein sequence ID" value="KAJ6216342.1"/>
    <property type="molecule type" value="Genomic_DNA"/>
</dbReference>
<comment type="caution">
    <text evidence="2">The sequence shown here is derived from an EMBL/GenBank/DDBJ whole genome shotgun (WGS) entry which is preliminary data.</text>
</comment>
<reference evidence="2" key="1">
    <citation type="submission" date="2022-12" db="EMBL/GenBank/DDBJ databases">
        <title>Genome assemblies of Blomia tropicalis.</title>
        <authorList>
            <person name="Cui Y."/>
        </authorList>
    </citation>
    <scope>NUCLEOTIDE SEQUENCE</scope>
    <source>
        <tissue evidence="2">Adult mites</tissue>
    </source>
</reference>
<sequence length="465" mass="53054">MPTENDVVVNDDTHDDLSNVDDQCLDVSQRQQMLGQRVWIAGLASIDDLRQSESFSSIQVDISNAFEYVRHITLKNEHISLNDAITMVLGLSKIMAQNWTRQIKSSSSSSPSSVETSPTRTLAHNHTFDHCCTNNISNINHCTINSNSTTRETTTINENANKRYSNNKRPKLQLDSSTKLTLKFSSKEEEIANRVKMIPDLALSIGRPPPTCTYPNCGTLWLKKSERKLSCKLAYLFTRNANVNKSKDKYRSLTCDSWNGKDDIDRMSCVKHHHQHQHQQQQHGDDMMADEDGEHHQNSTMQSVRSDLTYQFEDDTQQYELYRLDMAFDCIGSSEHYYQPPIRMLTQSFNANGDNDDAVAVDHHRHSFGTASIKSIMFTNATRKGKRTLLQSVNHQIPLDADYRMENIVQTLLPHLQYIVNIDSSRQVEPLVRAVSRGRNVSKRQAALTFAVMLELIDQNIFDQT</sequence>
<keyword evidence="3" id="KW-1185">Reference proteome</keyword>
<gene>
    <name evidence="2" type="ORF">RDWZM_007499</name>
</gene>
<protein>
    <submittedName>
        <fullName evidence="2">Uncharacterized protein</fullName>
    </submittedName>
</protein>
<feature type="region of interest" description="Disordered" evidence="1">
    <location>
        <begin position="273"/>
        <end position="298"/>
    </location>
</feature>
<evidence type="ECO:0000313" key="3">
    <source>
        <dbReference type="Proteomes" id="UP001142055"/>
    </source>
</evidence>
<evidence type="ECO:0000256" key="1">
    <source>
        <dbReference type="SAM" id="MobiDB-lite"/>
    </source>
</evidence>
<dbReference type="AlphaFoldDB" id="A0A9Q0M1S3"/>
<organism evidence="2 3">
    <name type="scientific">Blomia tropicalis</name>
    <name type="common">Mite</name>
    <dbReference type="NCBI Taxonomy" id="40697"/>
    <lineage>
        <taxon>Eukaryota</taxon>
        <taxon>Metazoa</taxon>
        <taxon>Ecdysozoa</taxon>
        <taxon>Arthropoda</taxon>
        <taxon>Chelicerata</taxon>
        <taxon>Arachnida</taxon>
        <taxon>Acari</taxon>
        <taxon>Acariformes</taxon>
        <taxon>Sarcoptiformes</taxon>
        <taxon>Astigmata</taxon>
        <taxon>Glycyphagoidea</taxon>
        <taxon>Echimyopodidae</taxon>
        <taxon>Blomia</taxon>
    </lineage>
</organism>
<name>A0A9Q0M1S3_BLOTA</name>
<accession>A0A9Q0M1S3</accession>
<proteinExistence type="predicted"/>